<dbReference type="Gene3D" id="3.40.50.2000">
    <property type="entry name" value="Glycogen Phosphorylase B"/>
    <property type="match status" value="2"/>
</dbReference>
<name>A0AAE9YBB3_9ACTN</name>
<dbReference type="Pfam" id="PF13692">
    <property type="entry name" value="Glyco_trans_1_4"/>
    <property type="match status" value="1"/>
</dbReference>
<accession>A0AAE9YBB3</accession>
<keyword evidence="4" id="KW-1185">Reference proteome</keyword>
<dbReference type="RefSeq" id="WP_272735393.1">
    <property type="nucleotide sequence ID" value="NZ_CP116942.1"/>
</dbReference>
<dbReference type="PANTHER" id="PTHR12526:SF510">
    <property type="entry name" value="D-INOSITOL 3-PHOSPHATE GLYCOSYLTRANSFERASE"/>
    <property type="match status" value="1"/>
</dbReference>
<dbReference type="AlphaFoldDB" id="A0AAE9YBB3"/>
<gene>
    <name evidence="3" type="ORF">PO878_15295</name>
</gene>
<organism evidence="3 4">
    <name type="scientific">Iamia majanohamensis</name>
    <dbReference type="NCBI Taxonomy" id="467976"/>
    <lineage>
        <taxon>Bacteria</taxon>
        <taxon>Bacillati</taxon>
        <taxon>Actinomycetota</taxon>
        <taxon>Acidimicrobiia</taxon>
        <taxon>Acidimicrobiales</taxon>
        <taxon>Iamiaceae</taxon>
        <taxon>Iamia</taxon>
    </lineage>
</organism>
<dbReference type="GO" id="GO:0016757">
    <property type="term" value="F:glycosyltransferase activity"/>
    <property type="evidence" value="ECO:0007669"/>
    <property type="project" value="UniProtKB-KW"/>
</dbReference>
<dbReference type="PANTHER" id="PTHR12526">
    <property type="entry name" value="GLYCOSYLTRANSFERASE"/>
    <property type="match status" value="1"/>
</dbReference>
<keyword evidence="2" id="KW-0808">Transferase</keyword>
<proteinExistence type="predicted"/>
<keyword evidence="1" id="KW-0328">Glycosyltransferase</keyword>
<evidence type="ECO:0000256" key="1">
    <source>
        <dbReference type="ARBA" id="ARBA00022676"/>
    </source>
</evidence>
<dbReference type="SUPFAM" id="SSF53756">
    <property type="entry name" value="UDP-Glycosyltransferase/glycogen phosphorylase"/>
    <property type="match status" value="1"/>
</dbReference>
<dbReference type="CDD" id="cd03801">
    <property type="entry name" value="GT4_PimA-like"/>
    <property type="match status" value="1"/>
</dbReference>
<dbReference type="EMBL" id="CP116942">
    <property type="protein sequence ID" value="WCO65867.1"/>
    <property type="molecule type" value="Genomic_DNA"/>
</dbReference>
<protein>
    <submittedName>
        <fullName evidence="3">Glycosyltransferase family 4 protein</fullName>
    </submittedName>
</protein>
<dbReference type="KEGG" id="ima:PO878_15295"/>
<evidence type="ECO:0000256" key="2">
    <source>
        <dbReference type="ARBA" id="ARBA00022679"/>
    </source>
</evidence>
<reference evidence="3" key="1">
    <citation type="submission" date="2023-01" db="EMBL/GenBank/DDBJ databases">
        <title>The diversity of Class Acidimicrobiia in South China Sea sediment environments and the proposal of Iamia marina sp. nov., a novel species of the genus Iamia.</title>
        <authorList>
            <person name="He Y."/>
            <person name="Tian X."/>
        </authorList>
    </citation>
    <scope>NUCLEOTIDE SEQUENCE</scope>
    <source>
        <strain evidence="3">DSM 19957</strain>
    </source>
</reference>
<evidence type="ECO:0000313" key="4">
    <source>
        <dbReference type="Proteomes" id="UP001216390"/>
    </source>
</evidence>
<sequence>MSGGRPEVSRRWRLWVHALDRTGPPVLARTVARWLGDHRPADEVEVLAFRGGPLAADLDALGPVTVVLDDEEPWDAAAPNPERATVLRRRLEVLRPVDANLLVSVAAGQALPLVGAGVGPVVTWVVEVGEDLRWLDADVGLVERTDAWWAGSRASADELEHRGVAPGGCRLVPEMVAAPRAVTGEERQRCREALGAGPDDVVVLGAGIGTRRKGLDLFAEVAGLARAGDHRVRAAWLGGTSDPLHPRVAGECERLGRDDLRLLPAVPELEPWLAAADVFLHTARADAFPLVCLHAAAQGTPVVTFSGTGGTTEMLGPHLRGAPFPDTVALAEEVVALAATGERRRALGDDQRRWVSSRFLAPAAGPVVLRELDRVADGVVA</sequence>
<evidence type="ECO:0000313" key="3">
    <source>
        <dbReference type="EMBL" id="WCO65867.1"/>
    </source>
</evidence>
<dbReference type="Proteomes" id="UP001216390">
    <property type="component" value="Chromosome"/>
</dbReference>